<dbReference type="Pfam" id="PF03781">
    <property type="entry name" value="FGE-sulfatase"/>
    <property type="match status" value="2"/>
</dbReference>
<comment type="pathway">
    <text evidence="3">Amino-acid biosynthesis; ergothioneine biosynthesis.</text>
</comment>
<dbReference type="Proteomes" id="UP000001591">
    <property type="component" value="Chromosome"/>
</dbReference>
<name>B6IR88_RHOCS</name>
<dbReference type="Pfam" id="PF12867">
    <property type="entry name" value="DinB_2"/>
    <property type="match status" value="1"/>
</dbReference>
<dbReference type="PANTHER" id="PTHR23150">
    <property type="entry name" value="SULFATASE MODIFYING FACTOR 1, 2"/>
    <property type="match status" value="1"/>
</dbReference>
<evidence type="ECO:0000313" key="7">
    <source>
        <dbReference type="EMBL" id="ACI97974.1"/>
    </source>
</evidence>
<feature type="compositionally biased region" description="Low complexity" evidence="4">
    <location>
        <begin position="24"/>
        <end position="37"/>
    </location>
</feature>
<dbReference type="InterPro" id="IPR024775">
    <property type="entry name" value="DinB-like"/>
</dbReference>
<reference evidence="7 8" key="1">
    <citation type="journal article" date="2010" name="BMC Genomics">
        <title>Metabolic flexibility revealed in the genome of the cyst-forming alpha-1 proteobacterium Rhodospirillum centenum.</title>
        <authorList>
            <person name="Lu Y.K."/>
            <person name="Marden J."/>
            <person name="Han M."/>
            <person name="Swingley W.D."/>
            <person name="Mastrian S.D."/>
            <person name="Chowdhury S.R."/>
            <person name="Hao J."/>
            <person name="Helmy T."/>
            <person name="Kim S."/>
            <person name="Kurdoglu A.A."/>
            <person name="Matthies H.J."/>
            <person name="Rollo D."/>
            <person name="Stothard P."/>
            <person name="Blankenship R.E."/>
            <person name="Bauer C.E."/>
            <person name="Touchman J.W."/>
        </authorList>
    </citation>
    <scope>NUCLEOTIDE SEQUENCE [LARGE SCALE GENOMIC DNA]</scope>
    <source>
        <strain evidence="8">ATCC 51521 / SW</strain>
    </source>
</reference>
<evidence type="ECO:0000256" key="4">
    <source>
        <dbReference type="SAM" id="MobiDB-lite"/>
    </source>
</evidence>
<dbReference type="InterPro" id="IPR034660">
    <property type="entry name" value="DinB/YfiT-like"/>
</dbReference>
<evidence type="ECO:0000256" key="3">
    <source>
        <dbReference type="ARBA" id="ARBA00037882"/>
    </source>
</evidence>
<dbReference type="NCBIfam" id="TIGR03440">
    <property type="entry name" value="egtB_TIGR03440"/>
    <property type="match status" value="1"/>
</dbReference>
<dbReference type="Gene3D" id="1.20.120.450">
    <property type="entry name" value="dinb family like domain"/>
    <property type="match status" value="1"/>
</dbReference>
<feature type="region of interest" description="Disordered" evidence="4">
    <location>
        <begin position="206"/>
        <end position="226"/>
    </location>
</feature>
<dbReference type="RefSeq" id="WP_012565766.1">
    <property type="nucleotide sequence ID" value="NC_011420.2"/>
</dbReference>
<gene>
    <name evidence="7" type="ordered locus">RC1_0537</name>
</gene>
<dbReference type="InterPro" id="IPR005532">
    <property type="entry name" value="SUMF_dom"/>
</dbReference>
<dbReference type="KEGG" id="rce:RC1_0537"/>
<dbReference type="Gene3D" id="3.90.1580.10">
    <property type="entry name" value="paralog of FGE (formylglycine-generating enzyme)"/>
    <property type="match status" value="1"/>
</dbReference>
<dbReference type="STRING" id="414684.RC1_0537"/>
<feature type="region of interest" description="Disordered" evidence="4">
    <location>
        <begin position="1"/>
        <end position="37"/>
    </location>
</feature>
<sequence length="457" mass="50901">MITPDPAMAGPAFQPPQRAGSGDATATARPPPTARTVTPAADLRPLLAARFRRIRTVTGQLAAPLTPEDQMVQSAPETSPVKWHLAHTSWSLERHVLERFAPGYRAFDDRFAFLFNTCVEPQPTCHPAAARGLLSRPGHEELRQYRDHVNAAVLRLIDETPDADWSGVARRIELALQHEQYCQERLLADIKHAFWQNPLRPTYQPPQPAALTTAAGQSWSVHPGGPEGIGHDGPGVVFDLEEPRHVVWLEPFRLSGRLVTNAEYLEFIEDGGYADATLWDPDGWATAQREGWRAPLYWFRRGPDWFQFTLSGTRLLDGEEPVCHVSWHEAAAFARWDGRRLPTEAEWEAAAQPLRRTGNLLDYGRLHPAVATCIGDGPWQIYGDCWEWTSSPLIAYPRWSPGDKTVGEHAGLPAAGRMVLKGGSALTPGDLVRASFRHHLTPASRWHMTGIRLAEDV</sequence>
<accession>B6IR88</accession>
<evidence type="ECO:0000259" key="5">
    <source>
        <dbReference type="Pfam" id="PF03781"/>
    </source>
</evidence>
<dbReference type="InterPro" id="IPR051043">
    <property type="entry name" value="Sulfatase_Mod_Factor_Kinase"/>
</dbReference>
<keyword evidence="2" id="KW-0408">Iron</keyword>
<evidence type="ECO:0008006" key="9">
    <source>
        <dbReference type="Google" id="ProtNLM"/>
    </source>
</evidence>
<dbReference type="EMBL" id="CP000613">
    <property type="protein sequence ID" value="ACI97974.1"/>
    <property type="molecule type" value="Genomic_DNA"/>
</dbReference>
<evidence type="ECO:0000313" key="8">
    <source>
        <dbReference type="Proteomes" id="UP000001591"/>
    </source>
</evidence>
<dbReference type="PANTHER" id="PTHR23150:SF36">
    <property type="entry name" value="HERCYNINE OXYGENASE"/>
    <property type="match status" value="1"/>
</dbReference>
<feature type="domain" description="DinB-like" evidence="6">
    <location>
        <begin position="51"/>
        <end position="166"/>
    </location>
</feature>
<evidence type="ECO:0000259" key="6">
    <source>
        <dbReference type="Pfam" id="PF12867"/>
    </source>
</evidence>
<dbReference type="SUPFAM" id="SSF109854">
    <property type="entry name" value="DinB/YfiT-like putative metalloenzymes"/>
    <property type="match status" value="1"/>
</dbReference>
<dbReference type="InterPro" id="IPR042095">
    <property type="entry name" value="SUMF_sf"/>
</dbReference>
<feature type="domain" description="Sulfatase-modifying factor enzyme-like" evidence="5">
    <location>
        <begin position="220"/>
        <end position="352"/>
    </location>
</feature>
<keyword evidence="8" id="KW-1185">Reference proteome</keyword>
<dbReference type="eggNOG" id="COG1262">
    <property type="taxonomic scope" value="Bacteria"/>
</dbReference>
<evidence type="ECO:0000256" key="2">
    <source>
        <dbReference type="ARBA" id="ARBA00023004"/>
    </source>
</evidence>
<dbReference type="HOGENOM" id="CLU_012431_9_0_5"/>
<dbReference type="SUPFAM" id="SSF56436">
    <property type="entry name" value="C-type lectin-like"/>
    <property type="match status" value="1"/>
</dbReference>
<dbReference type="AlphaFoldDB" id="B6IR88"/>
<proteinExistence type="predicted"/>
<organism evidence="7 8">
    <name type="scientific">Rhodospirillum centenum (strain ATCC 51521 / SW)</name>
    <dbReference type="NCBI Taxonomy" id="414684"/>
    <lineage>
        <taxon>Bacteria</taxon>
        <taxon>Pseudomonadati</taxon>
        <taxon>Pseudomonadota</taxon>
        <taxon>Alphaproteobacteria</taxon>
        <taxon>Rhodospirillales</taxon>
        <taxon>Rhodospirillaceae</taxon>
        <taxon>Rhodospirillum</taxon>
    </lineage>
</organism>
<dbReference type="GO" id="GO:0052699">
    <property type="term" value="P:ergothioneine biosynthetic process"/>
    <property type="evidence" value="ECO:0007669"/>
    <property type="project" value="InterPro"/>
</dbReference>
<evidence type="ECO:0000256" key="1">
    <source>
        <dbReference type="ARBA" id="ARBA00023002"/>
    </source>
</evidence>
<dbReference type="InterPro" id="IPR017806">
    <property type="entry name" value="EgtB"/>
</dbReference>
<protein>
    <recommendedName>
        <fullName evidence="9">Sulfatase-modifying factor enzyme domain-containing protein</fullName>
    </recommendedName>
</protein>
<feature type="domain" description="Sulfatase-modifying factor enzyme-like" evidence="5">
    <location>
        <begin position="378"/>
        <end position="454"/>
    </location>
</feature>
<keyword evidence="1" id="KW-0560">Oxidoreductase</keyword>
<dbReference type="InterPro" id="IPR016187">
    <property type="entry name" value="CTDL_fold"/>
</dbReference>